<dbReference type="GO" id="GO:0007601">
    <property type="term" value="P:visual perception"/>
    <property type="evidence" value="ECO:0007669"/>
    <property type="project" value="TreeGrafter"/>
</dbReference>
<keyword evidence="3" id="KW-0273">Eye lens protein</keyword>
<dbReference type="SMART" id="SM00247">
    <property type="entry name" value="XTALbg"/>
    <property type="match status" value="1"/>
</dbReference>
<dbReference type="InterPro" id="IPR050252">
    <property type="entry name" value="Beta/Gamma-Crystallin"/>
</dbReference>
<sequence length="148" mass="17278">MYMAAEQDQARNYGEIVAQLLADHLLPGPRLPGQLLRVQQRPLQPAALLQLGNSVLLDSGCWMLYERPDYQGHQYFLQRGYYPDYQQWMSHRDSVLSCRLIPHSSSHRIRLYEREGCRGQMVEFTEDCSSLHDGFQFNEIHCFNMLQG</sequence>
<comment type="caution">
    <text evidence="6">The sequence shown here is derived from an EMBL/GenBank/DDBJ whole genome shotgun (WGS) entry which is preliminary data.</text>
</comment>
<evidence type="ECO:0000256" key="2">
    <source>
        <dbReference type="ARBA" id="ARBA00009646"/>
    </source>
</evidence>
<dbReference type="SUPFAM" id="SSF49695">
    <property type="entry name" value="gamma-Crystallin-like"/>
    <property type="match status" value="1"/>
</dbReference>
<feature type="domain" description="Beta/gamma crystallin 'Greek key'" evidence="5">
    <location>
        <begin position="60"/>
        <end position="102"/>
    </location>
</feature>
<organism evidence="6 7">
    <name type="scientific">Rhinolophus ferrumequinum</name>
    <name type="common">Greater horseshoe bat</name>
    <dbReference type="NCBI Taxonomy" id="59479"/>
    <lineage>
        <taxon>Eukaryota</taxon>
        <taxon>Metazoa</taxon>
        <taxon>Chordata</taxon>
        <taxon>Craniata</taxon>
        <taxon>Vertebrata</taxon>
        <taxon>Euteleostomi</taxon>
        <taxon>Mammalia</taxon>
        <taxon>Eutheria</taxon>
        <taxon>Laurasiatheria</taxon>
        <taxon>Chiroptera</taxon>
        <taxon>Yinpterochiroptera</taxon>
        <taxon>Rhinolophoidea</taxon>
        <taxon>Rhinolophidae</taxon>
        <taxon>Rhinolophinae</taxon>
        <taxon>Rhinolophus</taxon>
    </lineage>
</organism>
<dbReference type="InterPro" id="IPR001064">
    <property type="entry name" value="Beta/gamma_crystallin"/>
</dbReference>
<proteinExistence type="inferred from homology"/>
<protein>
    <recommendedName>
        <fullName evidence="5">Beta/gamma crystallin 'Greek key' domain-containing protein</fullName>
    </recommendedName>
</protein>
<dbReference type="Gene3D" id="2.60.20.10">
    <property type="entry name" value="Crystallins"/>
    <property type="match status" value="2"/>
</dbReference>
<gene>
    <name evidence="6" type="ORF">mRhiFer1_009931</name>
</gene>
<dbReference type="PROSITE" id="PS50915">
    <property type="entry name" value="CRYSTALLIN_BETA_GAMMA"/>
    <property type="match status" value="1"/>
</dbReference>
<dbReference type="GO" id="GO:0002088">
    <property type="term" value="P:lens development in camera-type eye"/>
    <property type="evidence" value="ECO:0007669"/>
    <property type="project" value="TreeGrafter"/>
</dbReference>
<keyword evidence="4" id="KW-0677">Repeat</keyword>
<dbReference type="PANTHER" id="PTHR11818">
    <property type="entry name" value="BETA/GAMMA CRYSTALLIN"/>
    <property type="match status" value="1"/>
</dbReference>
<comment type="function">
    <text evidence="1">Crystallins are the dominant structural components of the vertebrate eye lens.</text>
</comment>
<dbReference type="InterPro" id="IPR011024">
    <property type="entry name" value="G_crystallin-like"/>
</dbReference>
<dbReference type="Pfam" id="PF00030">
    <property type="entry name" value="Crystall"/>
    <property type="match status" value="2"/>
</dbReference>
<dbReference type="EMBL" id="JACAGC010000006">
    <property type="protein sequence ID" value="KAF6361703.1"/>
    <property type="molecule type" value="Genomic_DNA"/>
</dbReference>
<dbReference type="AlphaFoldDB" id="A0A7J7YI89"/>
<name>A0A7J7YI89_RHIFE</name>
<evidence type="ECO:0000256" key="3">
    <source>
        <dbReference type="ARBA" id="ARBA00022613"/>
    </source>
</evidence>
<evidence type="ECO:0000256" key="1">
    <source>
        <dbReference type="ARBA" id="ARBA00003689"/>
    </source>
</evidence>
<dbReference type="Proteomes" id="UP000585614">
    <property type="component" value="Unassembled WGS sequence"/>
</dbReference>
<evidence type="ECO:0000313" key="6">
    <source>
        <dbReference type="EMBL" id="KAF6361703.1"/>
    </source>
</evidence>
<comment type="similarity">
    <text evidence="2">Belongs to the beta/gamma-crystallin family.</text>
</comment>
<reference evidence="6 7" key="1">
    <citation type="journal article" date="2020" name="Nature">
        <title>Six reference-quality genomes reveal evolution of bat adaptations.</title>
        <authorList>
            <person name="Jebb D."/>
            <person name="Huang Z."/>
            <person name="Pippel M."/>
            <person name="Hughes G.M."/>
            <person name="Lavrichenko K."/>
            <person name="Devanna P."/>
            <person name="Winkler S."/>
            <person name="Jermiin L.S."/>
            <person name="Skirmuntt E.C."/>
            <person name="Katzourakis A."/>
            <person name="Burkitt-Gray L."/>
            <person name="Ray D.A."/>
            <person name="Sullivan K.A.M."/>
            <person name="Roscito J.G."/>
            <person name="Kirilenko B.M."/>
            <person name="Davalos L.M."/>
            <person name="Corthals A.P."/>
            <person name="Power M.L."/>
            <person name="Jones G."/>
            <person name="Ransome R.D."/>
            <person name="Dechmann D.K.N."/>
            <person name="Locatelli A.G."/>
            <person name="Puechmaille S.J."/>
            <person name="Fedrigo O."/>
            <person name="Jarvis E.D."/>
            <person name="Hiller M."/>
            <person name="Vernes S.C."/>
            <person name="Myers E.W."/>
            <person name="Teeling E.C."/>
        </authorList>
    </citation>
    <scope>NUCLEOTIDE SEQUENCE [LARGE SCALE GENOMIC DNA]</scope>
    <source>
        <strain evidence="6">MRhiFer1</strain>
        <tissue evidence="6">Lung</tissue>
    </source>
</reference>
<evidence type="ECO:0000256" key="4">
    <source>
        <dbReference type="ARBA" id="ARBA00022737"/>
    </source>
</evidence>
<dbReference type="PANTHER" id="PTHR11818:SF119">
    <property type="entry name" value="GAMMA-CRYSTALLIN D"/>
    <property type="match status" value="1"/>
</dbReference>
<dbReference type="GO" id="GO:0005212">
    <property type="term" value="F:structural constituent of eye lens"/>
    <property type="evidence" value="ECO:0007669"/>
    <property type="project" value="UniProtKB-KW"/>
</dbReference>
<evidence type="ECO:0000313" key="7">
    <source>
        <dbReference type="Proteomes" id="UP000585614"/>
    </source>
</evidence>
<accession>A0A7J7YI89</accession>
<evidence type="ECO:0000259" key="5">
    <source>
        <dbReference type="PROSITE" id="PS50915"/>
    </source>
</evidence>
<dbReference type="PRINTS" id="PR01367">
    <property type="entry name" value="BGCRYSTALLIN"/>
</dbReference>